<dbReference type="GO" id="GO:0009927">
    <property type="term" value="F:histidine phosphotransfer kinase activity"/>
    <property type="evidence" value="ECO:0007669"/>
    <property type="project" value="TreeGrafter"/>
</dbReference>
<dbReference type="PROSITE" id="PS50110">
    <property type="entry name" value="RESPONSE_REGULATORY"/>
    <property type="match status" value="1"/>
</dbReference>
<feature type="region of interest" description="Disordered" evidence="7">
    <location>
        <begin position="386"/>
        <end position="407"/>
    </location>
</feature>
<proteinExistence type="predicted"/>
<dbReference type="InterPro" id="IPR003594">
    <property type="entry name" value="HATPase_dom"/>
</dbReference>
<reference evidence="10 11" key="1">
    <citation type="journal article" date="2016" name="Nat. Commun.">
        <title>Ectomycorrhizal ecology is imprinted in the genome of the dominant symbiotic fungus Cenococcum geophilum.</title>
        <authorList>
            <consortium name="DOE Joint Genome Institute"/>
            <person name="Peter M."/>
            <person name="Kohler A."/>
            <person name="Ohm R.A."/>
            <person name="Kuo A."/>
            <person name="Krutzmann J."/>
            <person name="Morin E."/>
            <person name="Arend M."/>
            <person name="Barry K.W."/>
            <person name="Binder M."/>
            <person name="Choi C."/>
            <person name="Clum A."/>
            <person name="Copeland A."/>
            <person name="Grisel N."/>
            <person name="Haridas S."/>
            <person name="Kipfer T."/>
            <person name="LaButti K."/>
            <person name="Lindquist E."/>
            <person name="Lipzen A."/>
            <person name="Maire R."/>
            <person name="Meier B."/>
            <person name="Mihaltcheva S."/>
            <person name="Molinier V."/>
            <person name="Murat C."/>
            <person name="Poggeler S."/>
            <person name="Quandt C.A."/>
            <person name="Sperisen C."/>
            <person name="Tritt A."/>
            <person name="Tisserant E."/>
            <person name="Crous P.W."/>
            <person name="Henrissat B."/>
            <person name="Nehls U."/>
            <person name="Egli S."/>
            <person name="Spatafora J.W."/>
            <person name="Grigoriev I.V."/>
            <person name="Martin F.M."/>
        </authorList>
    </citation>
    <scope>NUCLEOTIDE SEQUENCE [LARGE SCALE GENOMIC DNA]</scope>
    <source>
        <strain evidence="10 11">CBS 459.81</strain>
    </source>
</reference>
<keyword evidence="11" id="KW-1185">Reference proteome</keyword>
<feature type="region of interest" description="Disordered" evidence="7">
    <location>
        <begin position="341"/>
        <end position="360"/>
    </location>
</feature>
<dbReference type="Gene3D" id="3.30.565.10">
    <property type="entry name" value="Histidine kinase-like ATPase, C-terminal domain"/>
    <property type="match status" value="1"/>
</dbReference>
<dbReference type="EMBL" id="KV744849">
    <property type="protein sequence ID" value="OCK83917.1"/>
    <property type="molecule type" value="Genomic_DNA"/>
</dbReference>
<evidence type="ECO:0000313" key="10">
    <source>
        <dbReference type="EMBL" id="OCK83917.1"/>
    </source>
</evidence>
<comment type="catalytic activity">
    <reaction evidence="1">
        <text>ATP + protein L-histidine = ADP + protein N-phospho-L-histidine.</text>
        <dbReference type="EC" id="2.7.13.3"/>
    </reaction>
</comment>
<evidence type="ECO:0000256" key="7">
    <source>
        <dbReference type="SAM" id="MobiDB-lite"/>
    </source>
</evidence>
<feature type="compositionally biased region" description="Basic and acidic residues" evidence="7">
    <location>
        <begin position="694"/>
        <end position="704"/>
    </location>
</feature>
<dbReference type="SUPFAM" id="SSF52172">
    <property type="entry name" value="CheY-like"/>
    <property type="match status" value="1"/>
</dbReference>
<dbReference type="CDD" id="cd17546">
    <property type="entry name" value="REC_hyHK_CKI1_RcsC-like"/>
    <property type="match status" value="1"/>
</dbReference>
<evidence type="ECO:0000256" key="6">
    <source>
        <dbReference type="PROSITE-ProRule" id="PRU00169"/>
    </source>
</evidence>
<dbReference type="InterPro" id="IPR005467">
    <property type="entry name" value="His_kinase_dom"/>
</dbReference>
<dbReference type="OrthoDB" id="60033at2759"/>
<evidence type="ECO:0000256" key="2">
    <source>
        <dbReference type="ARBA" id="ARBA00012438"/>
    </source>
</evidence>
<evidence type="ECO:0000256" key="5">
    <source>
        <dbReference type="ARBA" id="ARBA00022777"/>
    </source>
</evidence>
<dbReference type="Pfam" id="PF02518">
    <property type="entry name" value="HATPase_c"/>
    <property type="match status" value="1"/>
</dbReference>
<gene>
    <name evidence="10" type="ORF">K432DRAFT_379057</name>
</gene>
<dbReference type="PANTHER" id="PTHR43047:SF2">
    <property type="entry name" value="HISTIDINE KINASE M7"/>
    <property type="match status" value="1"/>
</dbReference>
<evidence type="ECO:0000256" key="3">
    <source>
        <dbReference type="ARBA" id="ARBA00022553"/>
    </source>
</evidence>
<dbReference type="PANTHER" id="PTHR43047">
    <property type="entry name" value="TWO-COMPONENT HISTIDINE PROTEIN KINASE"/>
    <property type="match status" value="1"/>
</dbReference>
<accession>A0A8E2EH51</accession>
<evidence type="ECO:0000256" key="4">
    <source>
        <dbReference type="ARBA" id="ARBA00022679"/>
    </source>
</evidence>
<dbReference type="Gene3D" id="3.40.50.2300">
    <property type="match status" value="1"/>
</dbReference>
<evidence type="ECO:0000313" key="11">
    <source>
        <dbReference type="Proteomes" id="UP000250266"/>
    </source>
</evidence>
<dbReference type="PROSITE" id="PS50109">
    <property type="entry name" value="HIS_KIN"/>
    <property type="match status" value="1"/>
</dbReference>
<feature type="domain" description="Histidine kinase" evidence="8">
    <location>
        <begin position="537"/>
        <end position="653"/>
    </location>
</feature>
<dbReference type="AlphaFoldDB" id="A0A8E2EH51"/>
<dbReference type="EC" id="2.7.13.3" evidence="2"/>
<evidence type="ECO:0000259" key="9">
    <source>
        <dbReference type="PROSITE" id="PS50110"/>
    </source>
</evidence>
<dbReference type="SMART" id="SM00387">
    <property type="entry name" value="HATPase_c"/>
    <property type="match status" value="1"/>
</dbReference>
<dbReference type="SMART" id="SM00448">
    <property type="entry name" value="REC"/>
    <property type="match status" value="1"/>
</dbReference>
<dbReference type="Gene3D" id="1.10.287.130">
    <property type="match status" value="1"/>
</dbReference>
<evidence type="ECO:0000256" key="1">
    <source>
        <dbReference type="ARBA" id="ARBA00000085"/>
    </source>
</evidence>
<feature type="domain" description="Response regulatory" evidence="9">
    <location>
        <begin position="758"/>
        <end position="878"/>
    </location>
</feature>
<protein>
    <recommendedName>
        <fullName evidence="2">histidine kinase</fullName>
        <ecNumber evidence="2">2.7.13.3</ecNumber>
    </recommendedName>
</protein>
<dbReference type="InterPro" id="IPR003661">
    <property type="entry name" value="HisK_dim/P_dom"/>
</dbReference>
<evidence type="ECO:0000259" key="8">
    <source>
        <dbReference type="PROSITE" id="PS50109"/>
    </source>
</evidence>
<feature type="region of interest" description="Disordered" evidence="7">
    <location>
        <begin position="442"/>
        <end position="464"/>
    </location>
</feature>
<dbReference type="InterPro" id="IPR001789">
    <property type="entry name" value="Sig_transdc_resp-reg_receiver"/>
</dbReference>
<dbReference type="GO" id="GO:0000155">
    <property type="term" value="F:phosphorelay sensor kinase activity"/>
    <property type="evidence" value="ECO:0007669"/>
    <property type="project" value="InterPro"/>
</dbReference>
<dbReference type="InterPro" id="IPR036890">
    <property type="entry name" value="HATPase_C_sf"/>
</dbReference>
<feature type="modified residue" description="4-aspartylphosphate" evidence="6">
    <location>
        <position position="813"/>
    </location>
</feature>
<dbReference type="SUPFAM" id="SSF47384">
    <property type="entry name" value="Homodimeric domain of signal transducing histidine kinase"/>
    <property type="match status" value="1"/>
</dbReference>
<dbReference type="Proteomes" id="UP000250266">
    <property type="component" value="Unassembled WGS sequence"/>
</dbReference>
<dbReference type="SUPFAM" id="SSF55874">
    <property type="entry name" value="ATPase domain of HSP90 chaperone/DNA topoisomerase II/histidine kinase"/>
    <property type="match status" value="1"/>
</dbReference>
<sequence>MGETGLDPSSEPPDIIERDSLCMSLPVAGMVVHRGQDGFREELLRLYSPAESNAAELLVKLKDRLRKSDSEGFWPLLTEGLAAIADAQYAFVSKRILVDDENIAVEMPPIGEPGACLMGAAFYVNDGHGIRHQLRNFKYHAYSCPCAYMRHDKIFLIPERLNEFIINNPNKLKVPGEAYFGIPLFAEGKCFAHFGVMWSREGAARRALSWGYLEMLFHSLEDIILDRVLEGKDFANSASSPACEPPRVVPHEAITVAQSLKPYARSLSHELRTPMQGVVGMLDVMYATVQDAAESQTDPQVRKVFDMLKENIEAVQDSSRRAVEAADNVVHAYDMNMGVPETPVSPLDDGPAEQRPNGYSARERRPQILVTGSNISLNHFRGSKRRRETVTWTSGNSPKYQATESSRNLRNHRIHDPILGHAKSGKFSNHTEFTSLDKNCCLPTGPEEDRDSSPSSPVFASEHSVVPGLRHTNLREVLQYVINDALKVGGRPESAIAQETDRGEVIEVRTRSPSGQEKIKIIEWMVDPAVPETILIDEKDLAKMVSCVALNAIKFTDSGSITLKARLSPKSRYVVINVEDSGSGIPSAFLPNLFKPFSREDDSLSRQTEGLGLGLLVAKGLARKLGGDLFCLRSDVSGPKKGSEFEMRVPLTPGDVCSRPGSPFGSPTPPGKPETDLAPKEGVLPHRTPPPSSERLKNILKEYRGAPSTSNPPLPFGHLSVPSPSLPPSHRNGNVSTRRMSVKKSNFDRNLAKKHPLTFLVVEDNKINRKLLISMLNKLGYRSVFEAYDGNDAVEQMKIEREHGQQVDVILMDLWMPLLDGYQAAEIIMKMDKKPTILAVSADVTDGALERAAKVGMKGFLTKPFQILDLEKLIVQYCASRAHDAEEAAGL</sequence>
<organism evidence="10 11">
    <name type="scientific">Lepidopterella palustris CBS 459.81</name>
    <dbReference type="NCBI Taxonomy" id="1314670"/>
    <lineage>
        <taxon>Eukaryota</taxon>
        <taxon>Fungi</taxon>
        <taxon>Dikarya</taxon>
        <taxon>Ascomycota</taxon>
        <taxon>Pezizomycotina</taxon>
        <taxon>Dothideomycetes</taxon>
        <taxon>Pleosporomycetidae</taxon>
        <taxon>Mytilinidiales</taxon>
        <taxon>Argynnaceae</taxon>
        <taxon>Lepidopterella</taxon>
    </lineage>
</organism>
<keyword evidence="4" id="KW-0808">Transferase</keyword>
<dbReference type="GO" id="GO:0005886">
    <property type="term" value="C:plasma membrane"/>
    <property type="evidence" value="ECO:0007669"/>
    <property type="project" value="TreeGrafter"/>
</dbReference>
<dbReference type="PRINTS" id="PR00344">
    <property type="entry name" value="BCTRLSENSOR"/>
</dbReference>
<dbReference type="InterPro" id="IPR004358">
    <property type="entry name" value="Sig_transdc_His_kin-like_C"/>
</dbReference>
<keyword evidence="5" id="KW-0418">Kinase</keyword>
<name>A0A8E2EH51_9PEZI</name>
<feature type="region of interest" description="Disordered" evidence="7">
    <location>
        <begin position="643"/>
        <end position="741"/>
    </location>
</feature>
<dbReference type="InterPro" id="IPR011006">
    <property type="entry name" value="CheY-like_superfamily"/>
</dbReference>
<dbReference type="CDD" id="cd00082">
    <property type="entry name" value="HisKA"/>
    <property type="match status" value="1"/>
</dbReference>
<keyword evidence="3 6" id="KW-0597">Phosphoprotein</keyword>
<feature type="compositionally biased region" description="Polar residues" evidence="7">
    <location>
        <begin position="390"/>
        <end position="407"/>
    </location>
</feature>
<dbReference type="InterPro" id="IPR036097">
    <property type="entry name" value="HisK_dim/P_sf"/>
</dbReference>
<dbReference type="Pfam" id="PF00072">
    <property type="entry name" value="Response_reg"/>
    <property type="match status" value="1"/>
</dbReference>
<dbReference type="FunFam" id="1.10.287.130:FF:000100">
    <property type="entry name" value="Sensor histidine kinase/response regulator"/>
    <property type="match status" value="1"/>
</dbReference>